<keyword evidence="4 14" id="KW-0679">Respiratory chain</keyword>
<evidence type="ECO:0000256" key="11">
    <source>
        <dbReference type="ARBA" id="ARBA00023136"/>
    </source>
</evidence>
<evidence type="ECO:0000256" key="14">
    <source>
        <dbReference type="RuleBase" id="RU000456"/>
    </source>
</evidence>
<evidence type="ECO:0000256" key="4">
    <source>
        <dbReference type="ARBA" id="ARBA00022660"/>
    </source>
</evidence>
<evidence type="ECO:0000256" key="10">
    <source>
        <dbReference type="ARBA" id="ARBA00023008"/>
    </source>
</evidence>
<evidence type="ECO:0000256" key="2">
    <source>
        <dbReference type="ARBA" id="ARBA00007866"/>
    </source>
</evidence>
<feature type="transmembrane region" description="Helical" evidence="16">
    <location>
        <begin position="122"/>
        <end position="144"/>
    </location>
</feature>
<dbReference type="PRINTS" id="PR01166">
    <property type="entry name" value="CYCOXIDASEII"/>
</dbReference>
<dbReference type="EMBL" id="JBHRTR010000013">
    <property type="protein sequence ID" value="MFC3226488.1"/>
    <property type="molecule type" value="Genomic_DNA"/>
</dbReference>
<dbReference type="Gene3D" id="2.60.40.420">
    <property type="entry name" value="Cupredoxins - blue copper proteins"/>
    <property type="match status" value="1"/>
</dbReference>
<dbReference type="InterPro" id="IPR045187">
    <property type="entry name" value="CcO_II"/>
</dbReference>
<evidence type="ECO:0000313" key="20">
    <source>
        <dbReference type="Proteomes" id="UP001595528"/>
    </source>
</evidence>
<evidence type="ECO:0000256" key="5">
    <source>
        <dbReference type="ARBA" id="ARBA00022692"/>
    </source>
</evidence>
<name>A0ABV7KVU8_9PROT</name>
<evidence type="ECO:0000259" key="18">
    <source>
        <dbReference type="PROSITE" id="PS50999"/>
    </source>
</evidence>
<dbReference type="CDD" id="cd13912">
    <property type="entry name" value="CcO_II_C"/>
    <property type="match status" value="1"/>
</dbReference>
<keyword evidence="7" id="KW-1278">Translocase</keyword>
<keyword evidence="10 15" id="KW-0186">Copper</keyword>
<dbReference type="InterPro" id="IPR011759">
    <property type="entry name" value="Cyt_c_oxidase_su2_TM_dom"/>
</dbReference>
<evidence type="ECO:0000256" key="1">
    <source>
        <dbReference type="ARBA" id="ARBA00004141"/>
    </source>
</evidence>
<dbReference type="PROSITE" id="PS50857">
    <property type="entry name" value="COX2_CUA"/>
    <property type="match status" value="1"/>
</dbReference>
<proteinExistence type="inferred from homology"/>
<dbReference type="InterPro" id="IPR036257">
    <property type="entry name" value="Cyt_c_oxidase_su2_TM_sf"/>
</dbReference>
<dbReference type="EC" id="7.1.1.9" evidence="15"/>
<accession>A0ABV7KVU8</accession>
<dbReference type="InterPro" id="IPR002429">
    <property type="entry name" value="CcO_II-like_C"/>
</dbReference>
<evidence type="ECO:0000259" key="17">
    <source>
        <dbReference type="PROSITE" id="PS50857"/>
    </source>
</evidence>
<dbReference type="SUPFAM" id="SSF81464">
    <property type="entry name" value="Cytochrome c oxidase subunit II-like, transmembrane region"/>
    <property type="match status" value="1"/>
</dbReference>
<evidence type="ECO:0000256" key="16">
    <source>
        <dbReference type="SAM" id="Phobius"/>
    </source>
</evidence>
<reference evidence="20" key="1">
    <citation type="journal article" date="2019" name="Int. J. Syst. Evol. Microbiol.">
        <title>The Global Catalogue of Microorganisms (GCM) 10K type strain sequencing project: providing services to taxonomists for standard genome sequencing and annotation.</title>
        <authorList>
            <consortium name="The Broad Institute Genomics Platform"/>
            <consortium name="The Broad Institute Genome Sequencing Center for Infectious Disease"/>
            <person name="Wu L."/>
            <person name="Ma J."/>
        </authorList>
    </citation>
    <scope>NUCLEOTIDE SEQUENCE [LARGE SCALE GENOMIC DNA]</scope>
    <source>
        <strain evidence="20">KCTC 42964</strain>
    </source>
</reference>
<dbReference type="InterPro" id="IPR034210">
    <property type="entry name" value="CcO_II_C"/>
</dbReference>
<keyword evidence="6 15" id="KW-0479">Metal-binding</keyword>
<dbReference type="Proteomes" id="UP001595528">
    <property type="component" value="Unassembled WGS sequence"/>
</dbReference>
<dbReference type="Pfam" id="PF02790">
    <property type="entry name" value="COX2_TM"/>
    <property type="match status" value="1"/>
</dbReference>
<dbReference type="PANTHER" id="PTHR22888">
    <property type="entry name" value="CYTOCHROME C OXIDASE, SUBUNIT II"/>
    <property type="match status" value="1"/>
</dbReference>
<evidence type="ECO:0000256" key="15">
    <source>
        <dbReference type="RuleBase" id="RU004024"/>
    </source>
</evidence>
<evidence type="ECO:0000256" key="8">
    <source>
        <dbReference type="ARBA" id="ARBA00022982"/>
    </source>
</evidence>
<comment type="cofactor">
    <cofactor evidence="15">
        <name>Cu cation</name>
        <dbReference type="ChEBI" id="CHEBI:23378"/>
    </cofactor>
    <text evidence="15">Binds a copper A center.</text>
</comment>
<dbReference type="InterPro" id="IPR014222">
    <property type="entry name" value="Cyt_c_oxidase_su2"/>
</dbReference>
<gene>
    <name evidence="19" type="primary">coxB</name>
    <name evidence="19" type="ORF">ACFOGJ_04560</name>
</gene>
<evidence type="ECO:0000256" key="6">
    <source>
        <dbReference type="ARBA" id="ARBA00022723"/>
    </source>
</evidence>
<dbReference type="InterPro" id="IPR001505">
    <property type="entry name" value="Copper_CuA"/>
</dbReference>
<dbReference type="RefSeq" id="WP_379898498.1">
    <property type="nucleotide sequence ID" value="NZ_JBHRTR010000013.1"/>
</dbReference>
<keyword evidence="8 14" id="KW-0249">Electron transport</keyword>
<dbReference type="Pfam" id="PF00116">
    <property type="entry name" value="COX2"/>
    <property type="match status" value="1"/>
</dbReference>
<dbReference type="PANTHER" id="PTHR22888:SF9">
    <property type="entry name" value="CYTOCHROME C OXIDASE SUBUNIT 2"/>
    <property type="match status" value="1"/>
</dbReference>
<comment type="subcellular location">
    <subcellularLocation>
        <location evidence="14">Cell membrane</location>
        <topology evidence="14">Multi-pass membrane protein</topology>
    </subcellularLocation>
    <subcellularLocation>
        <location evidence="1">Membrane</location>
        <topology evidence="1">Multi-pass membrane protein</topology>
    </subcellularLocation>
</comment>
<keyword evidence="5 14" id="KW-0812">Transmembrane</keyword>
<evidence type="ECO:0000256" key="3">
    <source>
        <dbReference type="ARBA" id="ARBA00022448"/>
    </source>
</evidence>
<evidence type="ECO:0000313" key="19">
    <source>
        <dbReference type="EMBL" id="MFC3226488.1"/>
    </source>
</evidence>
<feature type="domain" description="Cytochrome oxidase subunit II transmembrane region profile" evidence="18">
    <location>
        <begin position="55"/>
        <end position="150"/>
    </location>
</feature>
<keyword evidence="9 16" id="KW-1133">Transmembrane helix</keyword>
<comment type="catalytic activity">
    <reaction evidence="13 15">
        <text>4 Fe(II)-[cytochrome c] + O2 + 8 H(+)(in) = 4 Fe(III)-[cytochrome c] + 2 H2O + 4 H(+)(out)</text>
        <dbReference type="Rhea" id="RHEA:11436"/>
        <dbReference type="Rhea" id="RHEA-COMP:10350"/>
        <dbReference type="Rhea" id="RHEA-COMP:14399"/>
        <dbReference type="ChEBI" id="CHEBI:15377"/>
        <dbReference type="ChEBI" id="CHEBI:15378"/>
        <dbReference type="ChEBI" id="CHEBI:15379"/>
        <dbReference type="ChEBI" id="CHEBI:29033"/>
        <dbReference type="ChEBI" id="CHEBI:29034"/>
        <dbReference type="EC" id="7.1.1.9"/>
    </reaction>
</comment>
<evidence type="ECO:0000256" key="9">
    <source>
        <dbReference type="ARBA" id="ARBA00022989"/>
    </source>
</evidence>
<keyword evidence="11 16" id="KW-0472">Membrane</keyword>
<comment type="function">
    <text evidence="12 15">Subunits I and II form the functional core of the enzyme complex. Electrons originating in cytochrome c are transferred via heme a and Cu(A) to the binuclear center formed by heme a3 and Cu(B).</text>
</comment>
<organism evidence="19 20">
    <name type="scientific">Marinibaculum pumilum</name>
    <dbReference type="NCBI Taxonomy" id="1766165"/>
    <lineage>
        <taxon>Bacteria</taxon>
        <taxon>Pseudomonadati</taxon>
        <taxon>Pseudomonadota</taxon>
        <taxon>Alphaproteobacteria</taxon>
        <taxon>Rhodospirillales</taxon>
        <taxon>Rhodospirillaceae</taxon>
        <taxon>Marinibaculum</taxon>
    </lineage>
</organism>
<protein>
    <recommendedName>
        <fullName evidence="15">Cytochrome c oxidase subunit 2</fullName>
        <ecNumber evidence="15">7.1.1.9</ecNumber>
    </recommendedName>
</protein>
<evidence type="ECO:0000256" key="12">
    <source>
        <dbReference type="ARBA" id="ARBA00024688"/>
    </source>
</evidence>
<evidence type="ECO:0000256" key="7">
    <source>
        <dbReference type="ARBA" id="ARBA00022967"/>
    </source>
</evidence>
<dbReference type="PROSITE" id="PS00078">
    <property type="entry name" value="COX2"/>
    <property type="match status" value="1"/>
</dbReference>
<dbReference type="InterPro" id="IPR008972">
    <property type="entry name" value="Cupredoxin"/>
</dbReference>
<dbReference type="SUPFAM" id="SSF49503">
    <property type="entry name" value="Cupredoxins"/>
    <property type="match status" value="1"/>
</dbReference>
<dbReference type="PROSITE" id="PS50999">
    <property type="entry name" value="COX2_TM"/>
    <property type="match status" value="1"/>
</dbReference>
<dbReference type="NCBIfam" id="TIGR02866">
    <property type="entry name" value="CoxB"/>
    <property type="match status" value="1"/>
</dbReference>
<feature type="domain" description="Cytochrome oxidase subunit II copper A binding" evidence="17">
    <location>
        <begin position="151"/>
        <end position="283"/>
    </location>
</feature>
<dbReference type="Gene3D" id="1.10.287.90">
    <property type="match status" value="1"/>
</dbReference>
<comment type="similarity">
    <text evidence="2 14">Belongs to the cytochrome c oxidase subunit 2 family.</text>
</comment>
<keyword evidence="20" id="KW-1185">Reference proteome</keyword>
<keyword evidence="3 14" id="KW-0813">Transport</keyword>
<comment type="caution">
    <text evidence="19">The sequence shown here is derived from an EMBL/GenBank/DDBJ whole genome shotgun (WGS) entry which is preliminary data.</text>
</comment>
<evidence type="ECO:0000256" key="13">
    <source>
        <dbReference type="ARBA" id="ARBA00047816"/>
    </source>
</evidence>
<feature type="transmembrane region" description="Helical" evidence="16">
    <location>
        <begin position="80"/>
        <end position="101"/>
    </location>
</feature>
<sequence>MTQISVRGGGAAWSFVRQRAIALAGLLAFLALAMPGLAAAQDGEPLPADLETIGIAQPWQLGYQPAAAPIMDSIYDFHDLLLVVIFAISIFVLLLMLYVMFRFSASKNPNPSRTSHNTLVEVIWTVVPVLILVIIAIPSFRLLYFEDRTVEADLVVKATGHQWYWTYEYPDEGLVFDQLMVADADLKPGEPRLLETDTAVVVPVDKKVRVLTTASDVLHSWTIPSFGIKQDSVPGRINETWFLAERPGIYYGQCSELCGVNHAFMPIKVVAVEQADYDRWLAWAKNEYAAVKSEPRAVASAAETDKAAAAAAAK</sequence>